<gene>
    <name evidence="1" type="ORF">EC847_101185</name>
</gene>
<keyword evidence="2" id="KW-1185">Reference proteome</keyword>
<dbReference type="Proteomes" id="UP000295530">
    <property type="component" value="Unassembled WGS sequence"/>
</dbReference>
<accession>A0A4R6EWU7</accession>
<protein>
    <submittedName>
        <fullName evidence="1">Uncharacterized protein</fullName>
    </submittedName>
</protein>
<comment type="caution">
    <text evidence="1">The sequence shown here is derived from an EMBL/GenBank/DDBJ whole genome shotgun (WGS) entry which is preliminary data.</text>
</comment>
<reference evidence="1 2" key="1">
    <citation type="submission" date="2019-03" db="EMBL/GenBank/DDBJ databases">
        <title>Genomic analyses of the natural microbiome of Caenorhabditis elegans.</title>
        <authorList>
            <person name="Samuel B."/>
        </authorList>
    </citation>
    <scope>NUCLEOTIDE SEQUENCE [LARGE SCALE GENOMIC DNA]</scope>
    <source>
        <strain evidence="1 2">BIGb0156</strain>
    </source>
</reference>
<name>A0A4R6EWU7_SCAGO</name>
<evidence type="ECO:0000313" key="2">
    <source>
        <dbReference type="Proteomes" id="UP000295530"/>
    </source>
</evidence>
<dbReference type="EMBL" id="SNVX01000001">
    <property type="protein sequence ID" value="TDN64261.1"/>
    <property type="molecule type" value="Genomic_DNA"/>
</dbReference>
<organism evidence="1 2">
    <name type="scientific">Scandinavium goeteborgense</name>
    <dbReference type="NCBI Taxonomy" id="1851514"/>
    <lineage>
        <taxon>Bacteria</taxon>
        <taxon>Pseudomonadati</taxon>
        <taxon>Pseudomonadota</taxon>
        <taxon>Gammaproteobacteria</taxon>
        <taxon>Enterobacterales</taxon>
        <taxon>Enterobacteriaceae</taxon>
        <taxon>Scandinavium</taxon>
    </lineage>
</organism>
<proteinExistence type="predicted"/>
<evidence type="ECO:0000313" key="1">
    <source>
        <dbReference type="EMBL" id="TDN64261.1"/>
    </source>
</evidence>
<sequence>MCCGENYDDGYLDDVEKSGDSAVVVFKWGFKKSRINEKNYLEPLAKEEFISLYAQLNDKTEGQVSHDLENGLLDVCGITSYGFCITPKDCKACQVQASSAGNYCTCIQY</sequence>
<dbReference type="AlphaFoldDB" id="A0A4R6EWU7"/>